<name>A0ACC2IYV7_9PEZI</name>
<sequence>MAPTRLRKRASESSSGTSPQRSPIKKRKLGITLSQKQALIDNLQLEISERARRLRAQYNIQAQQLRSRVEMRVNRIPTTLRRLKMCELPAKSLQIATTPARTNVSVRTQASTGPSKGRNVAQANPTEAIAHDQSGSRAKAVEQRDIWCG</sequence>
<proteinExistence type="predicted"/>
<accession>A0ACC2IYV7</accession>
<dbReference type="Proteomes" id="UP001153334">
    <property type="component" value="Unassembled WGS sequence"/>
</dbReference>
<organism evidence="1 2">
    <name type="scientific">Nemania bipapillata</name>
    <dbReference type="NCBI Taxonomy" id="110536"/>
    <lineage>
        <taxon>Eukaryota</taxon>
        <taxon>Fungi</taxon>
        <taxon>Dikarya</taxon>
        <taxon>Ascomycota</taxon>
        <taxon>Pezizomycotina</taxon>
        <taxon>Sordariomycetes</taxon>
        <taxon>Xylariomycetidae</taxon>
        <taxon>Xylariales</taxon>
        <taxon>Xylariaceae</taxon>
        <taxon>Nemania</taxon>
    </lineage>
</organism>
<dbReference type="EMBL" id="JAPESX010000662">
    <property type="protein sequence ID" value="KAJ8120252.1"/>
    <property type="molecule type" value="Genomic_DNA"/>
</dbReference>
<reference evidence="1" key="1">
    <citation type="submission" date="2022-11" db="EMBL/GenBank/DDBJ databases">
        <title>Genome Sequence of Nemania bipapillata.</title>
        <authorList>
            <person name="Buettner E."/>
        </authorList>
    </citation>
    <scope>NUCLEOTIDE SEQUENCE</scope>
    <source>
        <strain evidence="1">CP14</strain>
    </source>
</reference>
<keyword evidence="2" id="KW-1185">Reference proteome</keyword>
<evidence type="ECO:0000313" key="2">
    <source>
        <dbReference type="Proteomes" id="UP001153334"/>
    </source>
</evidence>
<protein>
    <submittedName>
        <fullName evidence="1">Uncharacterized protein</fullName>
    </submittedName>
</protein>
<gene>
    <name evidence="1" type="ORF">ONZ43_g2993</name>
</gene>
<evidence type="ECO:0000313" key="1">
    <source>
        <dbReference type="EMBL" id="KAJ8120252.1"/>
    </source>
</evidence>
<comment type="caution">
    <text evidence="1">The sequence shown here is derived from an EMBL/GenBank/DDBJ whole genome shotgun (WGS) entry which is preliminary data.</text>
</comment>